<dbReference type="AlphaFoldDB" id="A0A1Y5RG15"/>
<dbReference type="PANTHER" id="PTHR13789">
    <property type="entry name" value="MONOOXYGENASE"/>
    <property type="match status" value="1"/>
</dbReference>
<dbReference type="STRING" id="315423.SAMN04488020_101402"/>
<keyword evidence="8" id="KW-1185">Reference proteome</keyword>
<evidence type="ECO:0000256" key="5">
    <source>
        <dbReference type="ARBA" id="ARBA00023033"/>
    </source>
</evidence>
<evidence type="ECO:0000313" key="7">
    <source>
        <dbReference type="EMBL" id="SLN16646.1"/>
    </source>
</evidence>
<evidence type="ECO:0000313" key="8">
    <source>
        <dbReference type="Proteomes" id="UP000193870"/>
    </source>
</evidence>
<dbReference type="GO" id="GO:0018669">
    <property type="term" value="F:3-hydroxybenzoate 6-monooxygenase activity"/>
    <property type="evidence" value="ECO:0007669"/>
    <property type="project" value="UniProtKB-EC"/>
</dbReference>
<evidence type="ECO:0000256" key="1">
    <source>
        <dbReference type="ARBA" id="ARBA00001974"/>
    </source>
</evidence>
<dbReference type="PRINTS" id="PR00420">
    <property type="entry name" value="RNGMNOXGNASE"/>
</dbReference>
<protein>
    <submittedName>
        <fullName evidence="7">3-hydroxybenzoate 6-hydroxylase 1</fullName>
        <ecNumber evidence="7">1.14.13.24</ecNumber>
    </submittedName>
</protein>
<feature type="domain" description="FAD-binding" evidence="6">
    <location>
        <begin position="3"/>
        <end position="123"/>
    </location>
</feature>
<dbReference type="SUPFAM" id="SSF51905">
    <property type="entry name" value="FAD/NAD(P)-binding domain"/>
    <property type="match status" value="1"/>
</dbReference>
<feature type="domain" description="FAD-binding" evidence="6">
    <location>
        <begin position="129"/>
        <end position="283"/>
    </location>
</feature>
<dbReference type="Gene3D" id="3.50.50.60">
    <property type="entry name" value="FAD/NAD(P)-binding domain"/>
    <property type="match status" value="1"/>
</dbReference>
<dbReference type="InterPro" id="IPR050493">
    <property type="entry name" value="FAD-dep_Monooxygenase_BioMet"/>
</dbReference>
<keyword evidence="4 7" id="KW-0560">Oxidoreductase</keyword>
<dbReference type="GO" id="GO:0071949">
    <property type="term" value="F:FAD binding"/>
    <property type="evidence" value="ECO:0007669"/>
    <property type="project" value="InterPro"/>
</dbReference>
<evidence type="ECO:0000256" key="2">
    <source>
        <dbReference type="ARBA" id="ARBA00022630"/>
    </source>
</evidence>
<keyword evidence="3" id="KW-0274">FAD</keyword>
<dbReference type="PANTHER" id="PTHR13789:SF318">
    <property type="entry name" value="GERANYLGERANYL DIPHOSPHATE REDUCTASE"/>
    <property type="match status" value="1"/>
</dbReference>
<gene>
    <name evidence="7" type="primary">xlnD</name>
    <name evidence="7" type="ORF">PAM7066_00402</name>
</gene>
<reference evidence="7 8" key="1">
    <citation type="submission" date="2017-03" db="EMBL/GenBank/DDBJ databases">
        <authorList>
            <person name="Afonso C.L."/>
            <person name="Miller P.J."/>
            <person name="Scott M.A."/>
            <person name="Spackman E."/>
            <person name="Goraichik I."/>
            <person name="Dimitrov K.M."/>
            <person name="Suarez D.L."/>
            <person name="Swayne D.E."/>
        </authorList>
    </citation>
    <scope>NUCLEOTIDE SEQUENCE [LARGE SCALE GENOMIC DNA]</scope>
    <source>
        <strain evidence="7 8">CECT 7066</strain>
    </source>
</reference>
<comment type="cofactor">
    <cofactor evidence="1">
        <name>FAD</name>
        <dbReference type="ChEBI" id="CHEBI:57692"/>
    </cofactor>
</comment>
<name>A0A1Y5RG15_9RHOB</name>
<keyword evidence="5" id="KW-0503">Monooxygenase</keyword>
<dbReference type="RefSeq" id="WP_085852428.1">
    <property type="nucleotide sequence ID" value="NZ_FOPF01000001.1"/>
</dbReference>
<sequence length="354" mass="37863">MQPVTVIGAGIAGIAAALALRARGCEVRVLERATALREVGAGLQISPNGYRVLSALGLGAQIGRVSRPNHAVVLADGPTGAEVVRMPLDGPFRLIARPALIDVLADAAQAAGIEIAFAQAVEAPPEGLVLGADGLHSVVRSVLNGADRPFFTKQVAWRATIEGERPEEARVDMGPGRHLVRYPLPDGRVNLVGVEERADWAAEGWHTAGDPDAFRAAFAEFPDARADLDRVEACALWGLFRHPIAERWQDGRLAILGDAAHPTLPFLAQGANLALEDAWTVAAAVEAGDLPCWEAARKPRVRRAIEAANANARNYHLRGARRIVAHGVLRVIGRTAPHALPARFRWLYDHDVTA</sequence>
<organism evidence="7 8">
    <name type="scientific">Palleronia marisminoris</name>
    <dbReference type="NCBI Taxonomy" id="315423"/>
    <lineage>
        <taxon>Bacteria</taxon>
        <taxon>Pseudomonadati</taxon>
        <taxon>Pseudomonadota</taxon>
        <taxon>Alphaproteobacteria</taxon>
        <taxon>Rhodobacterales</taxon>
        <taxon>Roseobacteraceae</taxon>
        <taxon>Palleronia</taxon>
    </lineage>
</organism>
<dbReference type="Proteomes" id="UP000193870">
    <property type="component" value="Unassembled WGS sequence"/>
</dbReference>
<proteinExistence type="predicted"/>
<dbReference type="SUPFAM" id="SSF54373">
    <property type="entry name" value="FAD-linked reductases, C-terminal domain"/>
    <property type="match status" value="1"/>
</dbReference>
<dbReference type="InterPro" id="IPR002938">
    <property type="entry name" value="FAD-bd"/>
</dbReference>
<evidence type="ECO:0000256" key="4">
    <source>
        <dbReference type="ARBA" id="ARBA00023002"/>
    </source>
</evidence>
<dbReference type="EMBL" id="FWFV01000001">
    <property type="protein sequence ID" value="SLN16646.1"/>
    <property type="molecule type" value="Genomic_DNA"/>
</dbReference>
<dbReference type="OrthoDB" id="4230779at2"/>
<dbReference type="EC" id="1.14.13.24" evidence="7"/>
<dbReference type="Pfam" id="PF01494">
    <property type="entry name" value="FAD_binding_3"/>
    <property type="match status" value="2"/>
</dbReference>
<keyword evidence="2" id="KW-0285">Flavoprotein</keyword>
<accession>A0A1Y5RG15</accession>
<dbReference type="InterPro" id="IPR036188">
    <property type="entry name" value="FAD/NAD-bd_sf"/>
</dbReference>
<evidence type="ECO:0000259" key="6">
    <source>
        <dbReference type="Pfam" id="PF01494"/>
    </source>
</evidence>
<evidence type="ECO:0000256" key="3">
    <source>
        <dbReference type="ARBA" id="ARBA00022827"/>
    </source>
</evidence>